<protein>
    <submittedName>
        <fullName evidence="2">GL18399</fullName>
    </submittedName>
</protein>
<feature type="compositionally biased region" description="Polar residues" evidence="1">
    <location>
        <begin position="155"/>
        <end position="175"/>
    </location>
</feature>
<name>B4H9P3_DROPE</name>
<organism evidence="3">
    <name type="scientific">Drosophila persimilis</name>
    <name type="common">Fruit fly</name>
    <dbReference type="NCBI Taxonomy" id="7234"/>
    <lineage>
        <taxon>Eukaryota</taxon>
        <taxon>Metazoa</taxon>
        <taxon>Ecdysozoa</taxon>
        <taxon>Arthropoda</taxon>
        <taxon>Hexapoda</taxon>
        <taxon>Insecta</taxon>
        <taxon>Pterygota</taxon>
        <taxon>Neoptera</taxon>
        <taxon>Endopterygota</taxon>
        <taxon>Diptera</taxon>
        <taxon>Brachycera</taxon>
        <taxon>Muscomorpha</taxon>
        <taxon>Ephydroidea</taxon>
        <taxon>Drosophilidae</taxon>
        <taxon>Drosophila</taxon>
        <taxon>Sophophora</taxon>
    </lineage>
</organism>
<gene>
    <name evidence="2" type="primary">Dper\GL18399</name>
    <name evidence="2" type="ORF">Dper_GL18399</name>
</gene>
<dbReference type="AlphaFoldDB" id="B4H9P3"/>
<reference evidence="2 3" key="1">
    <citation type="journal article" date="2007" name="Nature">
        <title>Evolution of genes and genomes on the Drosophila phylogeny.</title>
        <authorList>
            <consortium name="Drosophila 12 Genomes Consortium"/>
            <person name="Clark A.G."/>
            <person name="Eisen M.B."/>
            <person name="Smith D.R."/>
            <person name="Bergman C.M."/>
            <person name="Oliver B."/>
            <person name="Markow T.A."/>
            <person name="Kaufman T.C."/>
            <person name="Kellis M."/>
            <person name="Gelbart W."/>
            <person name="Iyer V.N."/>
            <person name="Pollard D.A."/>
            <person name="Sackton T.B."/>
            <person name="Larracuente A.M."/>
            <person name="Singh N.D."/>
            <person name="Abad J.P."/>
            <person name="Abt D.N."/>
            <person name="Adryan B."/>
            <person name="Aguade M."/>
            <person name="Akashi H."/>
            <person name="Anderson W.W."/>
            <person name="Aquadro C.F."/>
            <person name="Ardell D.H."/>
            <person name="Arguello R."/>
            <person name="Artieri C.G."/>
            <person name="Barbash D.A."/>
            <person name="Barker D."/>
            <person name="Barsanti P."/>
            <person name="Batterham P."/>
            <person name="Batzoglou S."/>
            <person name="Begun D."/>
            <person name="Bhutkar A."/>
            <person name="Blanco E."/>
            <person name="Bosak S.A."/>
            <person name="Bradley R.K."/>
            <person name="Brand A.D."/>
            <person name="Brent M.R."/>
            <person name="Brooks A.N."/>
            <person name="Brown R.H."/>
            <person name="Butlin R.K."/>
            <person name="Caggese C."/>
            <person name="Calvi B.R."/>
            <person name="Bernardo de Carvalho A."/>
            <person name="Caspi A."/>
            <person name="Castrezana S."/>
            <person name="Celniker S.E."/>
            <person name="Chang J.L."/>
            <person name="Chapple C."/>
            <person name="Chatterji S."/>
            <person name="Chinwalla A."/>
            <person name="Civetta A."/>
            <person name="Clifton S.W."/>
            <person name="Comeron J.M."/>
            <person name="Costello J.C."/>
            <person name="Coyne J.A."/>
            <person name="Daub J."/>
            <person name="David R.G."/>
            <person name="Delcher A.L."/>
            <person name="Delehaunty K."/>
            <person name="Do C.B."/>
            <person name="Ebling H."/>
            <person name="Edwards K."/>
            <person name="Eickbush T."/>
            <person name="Evans J.D."/>
            <person name="Filipski A."/>
            <person name="Findeiss S."/>
            <person name="Freyhult E."/>
            <person name="Fulton L."/>
            <person name="Fulton R."/>
            <person name="Garcia A.C."/>
            <person name="Gardiner A."/>
            <person name="Garfield D.A."/>
            <person name="Garvin B.E."/>
            <person name="Gibson G."/>
            <person name="Gilbert D."/>
            <person name="Gnerre S."/>
            <person name="Godfrey J."/>
            <person name="Good R."/>
            <person name="Gotea V."/>
            <person name="Gravely B."/>
            <person name="Greenberg A.J."/>
            <person name="Griffiths-Jones S."/>
            <person name="Gross S."/>
            <person name="Guigo R."/>
            <person name="Gustafson E.A."/>
            <person name="Haerty W."/>
            <person name="Hahn M.W."/>
            <person name="Halligan D.L."/>
            <person name="Halpern A.L."/>
            <person name="Halter G.M."/>
            <person name="Han M.V."/>
            <person name="Heger A."/>
            <person name="Hillier L."/>
            <person name="Hinrichs A.S."/>
            <person name="Holmes I."/>
            <person name="Hoskins R.A."/>
            <person name="Hubisz M.J."/>
            <person name="Hultmark D."/>
            <person name="Huntley M.A."/>
            <person name="Jaffe D.B."/>
            <person name="Jagadeeshan S."/>
            <person name="Jeck W.R."/>
            <person name="Johnson J."/>
            <person name="Jones C.D."/>
            <person name="Jordan W.C."/>
            <person name="Karpen G.H."/>
            <person name="Kataoka E."/>
            <person name="Keightley P.D."/>
            <person name="Kheradpour P."/>
            <person name="Kirkness E.F."/>
            <person name="Koerich L.B."/>
            <person name="Kristiansen K."/>
            <person name="Kudrna D."/>
            <person name="Kulathinal R.J."/>
            <person name="Kumar S."/>
            <person name="Kwok R."/>
            <person name="Lander E."/>
            <person name="Langley C.H."/>
            <person name="Lapoint R."/>
            <person name="Lazzaro B.P."/>
            <person name="Lee S.J."/>
            <person name="Levesque L."/>
            <person name="Li R."/>
            <person name="Lin C.F."/>
            <person name="Lin M.F."/>
            <person name="Lindblad-Toh K."/>
            <person name="Llopart A."/>
            <person name="Long M."/>
            <person name="Low L."/>
            <person name="Lozovsky E."/>
            <person name="Lu J."/>
            <person name="Luo M."/>
            <person name="Machado C.A."/>
            <person name="Makalowski W."/>
            <person name="Marzo M."/>
            <person name="Matsuda M."/>
            <person name="Matzkin L."/>
            <person name="McAllister B."/>
            <person name="McBride C.S."/>
            <person name="McKernan B."/>
            <person name="McKernan K."/>
            <person name="Mendez-Lago M."/>
            <person name="Minx P."/>
            <person name="Mollenhauer M.U."/>
            <person name="Montooth K."/>
            <person name="Mount S.M."/>
            <person name="Mu X."/>
            <person name="Myers E."/>
            <person name="Negre B."/>
            <person name="Newfeld S."/>
            <person name="Nielsen R."/>
            <person name="Noor M.A."/>
            <person name="O'Grady P."/>
            <person name="Pachter L."/>
            <person name="Papaceit M."/>
            <person name="Parisi M.J."/>
            <person name="Parisi M."/>
            <person name="Parts L."/>
            <person name="Pedersen J.S."/>
            <person name="Pesole G."/>
            <person name="Phillippy A.M."/>
            <person name="Ponting C.P."/>
            <person name="Pop M."/>
            <person name="Porcelli D."/>
            <person name="Powell J.R."/>
            <person name="Prohaska S."/>
            <person name="Pruitt K."/>
            <person name="Puig M."/>
            <person name="Quesneville H."/>
            <person name="Ram K.R."/>
            <person name="Rand D."/>
            <person name="Rasmussen M.D."/>
            <person name="Reed L.K."/>
            <person name="Reenan R."/>
            <person name="Reily A."/>
            <person name="Remington K.A."/>
            <person name="Rieger T.T."/>
            <person name="Ritchie M.G."/>
            <person name="Robin C."/>
            <person name="Rogers Y.H."/>
            <person name="Rohde C."/>
            <person name="Rozas J."/>
            <person name="Rubenfield M.J."/>
            <person name="Ruiz A."/>
            <person name="Russo S."/>
            <person name="Salzberg S.L."/>
            <person name="Sanchez-Gracia A."/>
            <person name="Saranga D.J."/>
            <person name="Sato H."/>
            <person name="Schaeffer S.W."/>
            <person name="Schatz M.C."/>
            <person name="Schlenke T."/>
            <person name="Schwartz R."/>
            <person name="Segarra C."/>
            <person name="Singh R.S."/>
            <person name="Sirot L."/>
            <person name="Sirota M."/>
            <person name="Sisneros N.B."/>
            <person name="Smith C.D."/>
            <person name="Smith T.F."/>
            <person name="Spieth J."/>
            <person name="Stage D.E."/>
            <person name="Stark A."/>
            <person name="Stephan W."/>
            <person name="Strausberg R.L."/>
            <person name="Strempel S."/>
            <person name="Sturgill D."/>
            <person name="Sutton G."/>
            <person name="Sutton G.G."/>
            <person name="Tao W."/>
            <person name="Teichmann S."/>
            <person name="Tobari Y.N."/>
            <person name="Tomimura Y."/>
            <person name="Tsolas J.M."/>
            <person name="Valente V.L."/>
            <person name="Venter E."/>
            <person name="Venter J.C."/>
            <person name="Vicario S."/>
            <person name="Vieira F.G."/>
            <person name="Vilella A.J."/>
            <person name="Villasante A."/>
            <person name="Walenz B."/>
            <person name="Wang J."/>
            <person name="Wasserman M."/>
            <person name="Watts T."/>
            <person name="Wilson D."/>
            <person name="Wilson R.K."/>
            <person name="Wing R.A."/>
            <person name="Wolfner M.F."/>
            <person name="Wong A."/>
            <person name="Wong G.K."/>
            <person name="Wu C.I."/>
            <person name="Wu G."/>
            <person name="Yamamoto D."/>
            <person name="Yang H.P."/>
            <person name="Yang S.P."/>
            <person name="Yorke J.A."/>
            <person name="Yoshida K."/>
            <person name="Zdobnov E."/>
            <person name="Zhang P."/>
            <person name="Zhang Y."/>
            <person name="Zimin A.V."/>
            <person name="Baldwin J."/>
            <person name="Abdouelleil A."/>
            <person name="Abdulkadir J."/>
            <person name="Abebe A."/>
            <person name="Abera B."/>
            <person name="Abreu J."/>
            <person name="Acer S.C."/>
            <person name="Aftuck L."/>
            <person name="Alexander A."/>
            <person name="An P."/>
            <person name="Anderson E."/>
            <person name="Anderson S."/>
            <person name="Arachi H."/>
            <person name="Azer M."/>
            <person name="Bachantsang P."/>
            <person name="Barry A."/>
            <person name="Bayul T."/>
            <person name="Berlin A."/>
            <person name="Bessette D."/>
            <person name="Bloom T."/>
            <person name="Blye J."/>
            <person name="Boguslavskiy L."/>
            <person name="Bonnet C."/>
            <person name="Boukhgalter B."/>
            <person name="Bourzgui I."/>
            <person name="Brown A."/>
            <person name="Cahill P."/>
            <person name="Channer S."/>
            <person name="Cheshatsang Y."/>
            <person name="Chuda L."/>
            <person name="Citroen M."/>
            <person name="Collymore A."/>
            <person name="Cooke P."/>
            <person name="Costello M."/>
            <person name="D'Aco K."/>
            <person name="Daza R."/>
            <person name="De Haan G."/>
            <person name="DeGray S."/>
            <person name="DeMaso C."/>
            <person name="Dhargay N."/>
            <person name="Dooley K."/>
            <person name="Dooley E."/>
            <person name="Doricent M."/>
            <person name="Dorje P."/>
            <person name="Dorjee K."/>
            <person name="Dupes A."/>
            <person name="Elong R."/>
            <person name="Falk J."/>
            <person name="Farina A."/>
            <person name="Faro S."/>
            <person name="Ferguson D."/>
            <person name="Fisher S."/>
            <person name="Foley C.D."/>
            <person name="Franke A."/>
            <person name="Friedrich D."/>
            <person name="Gadbois L."/>
            <person name="Gearin G."/>
            <person name="Gearin C.R."/>
            <person name="Giannoukos G."/>
            <person name="Goode T."/>
            <person name="Graham J."/>
            <person name="Grandbois E."/>
            <person name="Grewal S."/>
            <person name="Gyaltsen K."/>
            <person name="Hafez N."/>
            <person name="Hagos B."/>
            <person name="Hall J."/>
            <person name="Henson C."/>
            <person name="Hollinger A."/>
            <person name="Honan T."/>
            <person name="Huard M.D."/>
            <person name="Hughes L."/>
            <person name="Hurhula B."/>
            <person name="Husby M.E."/>
            <person name="Kamat A."/>
            <person name="Kanga B."/>
            <person name="Kashin S."/>
            <person name="Khazanovich D."/>
            <person name="Kisner P."/>
            <person name="Lance K."/>
            <person name="Lara M."/>
            <person name="Lee W."/>
            <person name="Lennon N."/>
            <person name="Letendre F."/>
            <person name="LeVine R."/>
            <person name="Lipovsky A."/>
            <person name="Liu X."/>
            <person name="Liu J."/>
            <person name="Liu S."/>
            <person name="Lokyitsang T."/>
            <person name="Lokyitsang Y."/>
            <person name="Lubonja R."/>
            <person name="Lui A."/>
            <person name="MacDonald P."/>
            <person name="Magnisalis V."/>
            <person name="Maru K."/>
            <person name="Matthews C."/>
            <person name="McCusker W."/>
            <person name="McDonough S."/>
            <person name="Mehta T."/>
            <person name="Meldrim J."/>
            <person name="Meneus L."/>
            <person name="Mihai O."/>
            <person name="Mihalev A."/>
            <person name="Mihova T."/>
            <person name="Mittelman R."/>
            <person name="Mlenga V."/>
            <person name="Montmayeur A."/>
            <person name="Mulrain L."/>
            <person name="Navidi A."/>
            <person name="Naylor J."/>
            <person name="Negash T."/>
            <person name="Nguyen T."/>
            <person name="Nguyen N."/>
            <person name="Nicol R."/>
            <person name="Norbu C."/>
            <person name="Norbu N."/>
            <person name="Novod N."/>
            <person name="O'Neill B."/>
            <person name="Osman S."/>
            <person name="Markiewicz E."/>
            <person name="Oyono O.L."/>
            <person name="Patti C."/>
            <person name="Phunkhang P."/>
            <person name="Pierre F."/>
            <person name="Priest M."/>
            <person name="Raghuraman S."/>
            <person name="Rege F."/>
            <person name="Reyes R."/>
            <person name="Rise C."/>
            <person name="Rogov P."/>
            <person name="Ross K."/>
            <person name="Ryan E."/>
            <person name="Settipalli S."/>
            <person name="Shea T."/>
            <person name="Sherpa N."/>
            <person name="Shi L."/>
            <person name="Shih D."/>
            <person name="Sparrow T."/>
            <person name="Spaulding J."/>
            <person name="Stalker J."/>
            <person name="Stange-Thomann N."/>
            <person name="Stavropoulos S."/>
            <person name="Stone C."/>
            <person name="Strader C."/>
            <person name="Tesfaye S."/>
            <person name="Thomson T."/>
            <person name="Thoulutsang Y."/>
            <person name="Thoulutsang D."/>
            <person name="Topham K."/>
            <person name="Topping I."/>
            <person name="Tsamla T."/>
            <person name="Vassiliev H."/>
            <person name="Vo A."/>
            <person name="Wangchuk T."/>
            <person name="Wangdi T."/>
            <person name="Weiand M."/>
            <person name="Wilkinson J."/>
            <person name="Wilson A."/>
            <person name="Yadav S."/>
            <person name="Young G."/>
            <person name="Yu Q."/>
            <person name="Zembek L."/>
            <person name="Zhong D."/>
            <person name="Zimmer A."/>
            <person name="Zwirko Z."/>
            <person name="Jaffe D.B."/>
            <person name="Alvarez P."/>
            <person name="Brockman W."/>
            <person name="Butler J."/>
            <person name="Chin C."/>
            <person name="Gnerre S."/>
            <person name="Grabherr M."/>
            <person name="Kleber M."/>
            <person name="Mauceli E."/>
            <person name="MacCallum I."/>
        </authorList>
    </citation>
    <scope>NUCLEOTIDE SEQUENCE [LARGE SCALE GENOMIC DNA]</scope>
    <source>
        <strain evidence="3">MSH-3 / Tucson 14011-0111.49</strain>
    </source>
</reference>
<keyword evidence="3" id="KW-1185">Reference proteome</keyword>
<dbReference type="Proteomes" id="UP000008744">
    <property type="component" value="Unassembled WGS sequence"/>
</dbReference>
<dbReference type="OrthoDB" id="7872118at2759"/>
<dbReference type="KEGG" id="dpe:6602543"/>
<evidence type="ECO:0000313" key="2">
    <source>
        <dbReference type="EMBL" id="EDW36527.1"/>
    </source>
</evidence>
<dbReference type="EMBL" id="CH479230">
    <property type="protein sequence ID" value="EDW36527.1"/>
    <property type="molecule type" value="Genomic_DNA"/>
</dbReference>
<dbReference type="Gene3D" id="2.40.70.10">
    <property type="entry name" value="Acid Proteases"/>
    <property type="match status" value="1"/>
</dbReference>
<proteinExistence type="predicted"/>
<dbReference type="FunFam" id="2.40.70.10:FF:000130">
    <property type="entry name" value="Retrovirus-related Pol polyprotein from transposon opus-like Protein"/>
    <property type="match status" value="1"/>
</dbReference>
<evidence type="ECO:0000256" key="1">
    <source>
        <dbReference type="SAM" id="MobiDB-lite"/>
    </source>
</evidence>
<accession>B4H9P3</accession>
<dbReference type="InterPro" id="IPR021109">
    <property type="entry name" value="Peptidase_aspartic_dom_sf"/>
</dbReference>
<dbReference type="HOGENOM" id="CLU_1435834_0_0_1"/>
<evidence type="ECO:0000313" key="3">
    <source>
        <dbReference type="Proteomes" id="UP000008744"/>
    </source>
</evidence>
<dbReference type="PhylomeDB" id="B4H9P3"/>
<dbReference type="OMA" id="VRHYITT"/>
<feature type="region of interest" description="Disordered" evidence="1">
    <location>
        <begin position="145"/>
        <end position="175"/>
    </location>
</feature>
<sequence length="189" mass="21053">MLPLTQLVGGSISTTSDKLSVNHDHRLHIQDKKTSRIFLIDSGSVGSVIPCTLSQRKLSDDKLKFYAANQTTIRTFGNQDLELDLDLDRSFKWSFVIADVQTAIIGADFLSQFHLLIDIKKQRLTNGTSISLISQDFVSPNINKTHQGKDRHTDNCTPDNTNSSDSPSVRHYITTTGVPVADRPRRLMG</sequence>
<dbReference type="SUPFAM" id="SSF50630">
    <property type="entry name" value="Acid proteases"/>
    <property type="match status" value="1"/>
</dbReference>